<dbReference type="InterPro" id="IPR013087">
    <property type="entry name" value="Znf_C2H2_type"/>
</dbReference>
<evidence type="ECO:0000256" key="5">
    <source>
        <dbReference type="ARBA" id="ARBA00022833"/>
    </source>
</evidence>
<keyword evidence="7" id="KW-0804">Transcription</keyword>
<keyword evidence="6" id="KW-0805">Transcription regulation</keyword>
<dbReference type="EMBL" id="OU015566">
    <property type="protein sequence ID" value="CAG5106628.1"/>
    <property type="molecule type" value="Genomic_DNA"/>
</dbReference>
<gene>
    <name evidence="11" type="ORF">OKIOD_LOCUS11692</name>
</gene>
<evidence type="ECO:0000256" key="8">
    <source>
        <dbReference type="ARBA" id="ARBA00023242"/>
    </source>
</evidence>
<keyword evidence="12" id="KW-1185">Reference proteome</keyword>
<dbReference type="PANTHER" id="PTHR14196">
    <property type="entry name" value="ODD-SKIPPED - RELATED"/>
    <property type="match status" value="1"/>
</dbReference>
<keyword evidence="8" id="KW-0539">Nucleus</keyword>
<comment type="subcellular location">
    <subcellularLocation>
        <location evidence="1">Nucleus</location>
    </subcellularLocation>
</comment>
<feature type="domain" description="C2H2-type" evidence="10">
    <location>
        <begin position="82"/>
        <end position="109"/>
    </location>
</feature>
<evidence type="ECO:0000256" key="9">
    <source>
        <dbReference type="PROSITE-ProRule" id="PRU00042"/>
    </source>
</evidence>
<keyword evidence="5" id="KW-0862">Zinc</keyword>
<evidence type="ECO:0000313" key="11">
    <source>
        <dbReference type="EMBL" id="CAG5106628.1"/>
    </source>
</evidence>
<dbReference type="PANTHER" id="PTHR14196:SF0">
    <property type="entry name" value="PROTEIN BOWEL"/>
    <property type="match status" value="1"/>
</dbReference>
<reference evidence="11 12" key="1">
    <citation type="submission" date="2021-04" db="EMBL/GenBank/DDBJ databases">
        <authorList>
            <person name="Bliznina A."/>
        </authorList>
    </citation>
    <scope>NUCLEOTIDE SEQUENCE [LARGE SCALE GENOMIC DNA]</scope>
</reference>
<keyword evidence="2" id="KW-0479">Metal-binding</keyword>
<evidence type="ECO:0000259" key="10">
    <source>
        <dbReference type="PROSITE" id="PS50157"/>
    </source>
</evidence>
<evidence type="ECO:0000256" key="3">
    <source>
        <dbReference type="ARBA" id="ARBA00022737"/>
    </source>
</evidence>
<dbReference type="InterPro" id="IPR036236">
    <property type="entry name" value="Znf_C2H2_sf"/>
</dbReference>
<dbReference type="PROSITE" id="PS50157">
    <property type="entry name" value="ZINC_FINGER_C2H2_2"/>
    <property type="match status" value="3"/>
</dbReference>
<feature type="domain" description="C2H2-type" evidence="10">
    <location>
        <begin position="138"/>
        <end position="165"/>
    </location>
</feature>
<name>A0ABN7SUC2_OIKDI</name>
<dbReference type="SUPFAM" id="SSF57667">
    <property type="entry name" value="beta-beta-alpha zinc fingers"/>
    <property type="match status" value="2"/>
</dbReference>
<organism evidence="11 12">
    <name type="scientific">Oikopleura dioica</name>
    <name type="common">Tunicate</name>
    <dbReference type="NCBI Taxonomy" id="34765"/>
    <lineage>
        <taxon>Eukaryota</taxon>
        <taxon>Metazoa</taxon>
        <taxon>Chordata</taxon>
        <taxon>Tunicata</taxon>
        <taxon>Appendicularia</taxon>
        <taxon>Copelata</taxon>
        <taxon>Oikopleuridae</taxon>
        <taxon>Oikopleura</taxon>
    </lineage>
</organism>
<dbReference type="Pfam" id="PF00096">
    <property type="entry name" value="zf-C2H2"/>
    <property type="match status" value="3"/>
</dbReference>
<feature type="domain" description="C2H2-type" evidence="10">
    <location>
        <begin position="110"/>
        <end position="137"/>
    </location>
</feature>
<dbReference type="SMART" id="SM00355">
    <property type="entry name" value="ZnF_C2H2"/>
    <property type="match status" value="3"/>
</dbReference>
<proteinExistence type="predicted"/>
<accession>A0ABN7SUC2</accession>
<evidence type="ECO:0000313" key="12">
    <source>
        <dbReference type="Proteomes" id="UP001158576"/>
    </source>
</evidence>
<evidence type="ECO:0000256" key="6">
    <source>
        <dbReference type="ARBA" id="ARBA00023015"/>
    </source>
</evidence>
<evidence type="ECO:0000256" key="2">
    <source>
        <dbReference type="ARBA" id="ARBA00022723"/>
    </source>
</evidence>
<sequence>MEQLQTLAYLENIRRLRMYQTNISLGFQPYPATCFNPPYYHHNRHQAAQKINNEPKFDFHKLAESATKDKPTKRKLRPKKEYICRFCQRHFTKSYNLMIHERTHTDERPYKCDICQKAFRRQDHLRDHKYIHAPEKPFKCTICDKGFCQARTLSVHMATHEKAAKKQKTQS</sequence>
<protein>
    <submittedName>
        <fullName evidence="11">Oidioi.mRNA.OKI2018_I69.chr1.g2927.t1.cds</fullName>
    </submittedName>
</protein>
<evidence type="ECO:0000256" key="1">
    <source>
        <dbReference type="ARBA" id="ARBA00004123"/>
    </source>
</evidence>
<evidence type="ECO:0000256" key="7">
    <source>
        <dbReference type="ARBA" id="ARBA00023163"/>
    </source>
</evidence>
<dbReference type="Gene3D" id="3.30.160.60">
    <property type="entry name" value="Classic Zinc Finger"/>
    <property type="match status" value="3"/>
</dbReference>
<dbReference type="PROSITE" id="PS00028">
    <property type="entry name" value="ZINC_FINGER_C2H2_1"/>
    <property type="match status" value="3"/>
</dbReference>
<keyword evidence="4 9" id="KW-0863">Zinc-finger</keyword>
<evidence type="ECO:0000256" key="4">
    <source>
        <dbReference type="ARBA" id="ARBA00022771"/>
    </source>
</evidence>
<dbReference type="InterPro" id="IPR050717">
    <property type="entry name" value="C2H2-ZF_Transcription_Reg"/>
</dbReference>
<dbReference type="Proteomes" id="UP001158576">
    <property type="component" value="Chromosome 1"/>
</dbReference>
<keyword evidence="3" id="KW-0677">Repeat</keyword>